<proteinExistence type="predicted"/>
<feature type="region of interest" description="Disordered" evidence="1">
    <location>
        <begin position="1"/>
        <end position="70"/>
    </location>
</feature>
<evidence type="ECO:0000313" key="2">
    <source>
        <dbReference type="EMBL" id="GLD49079.1"/>
    </source>
</evidence>
<dbReference type="Proteomes" id="UP001279410">
    <property type="component" value="Unassembled WGS sequence"/>
</dbReference>
<reference evidence="2" key="1">
    <citation type="submission" date="2022-08" db="EMBL/GenBank/DDBJ databases">
        <title>Genome sequencing of akame (Lates japonicus).</title>
        <authorList>
            <person name="Hashiguchi Y."/>
            <person name="Takahashi H."/>
        </authorList>
    </citation>
    <scope>NUCLEOTIDE SEQUENCE</scope>
    <source>
        <strain evidence="2">Kochi</strain>
    </source>
</reference>
<organism evidence="2 3">
    <name type="scientific">Lates japonicus</name>
    <name type="common">Japanese lates</name>
    <dbReference type="NCBI Taxonomy" id="270547"/>
    <lineage>
        <taxon>Eukaryota</taxon>
        <taxon>Metazoa</taxon>
        <taxon>Chordata</taxon>
        <taxon>Craniata</taxon>
        <taxon>Vertebrata</taxon>
        <taxon>Euteleostomi</taxon>
        <taxon>Actinopterygii</taxon>
        <taxon>Neopterygii</taxon>
        <taxon>Teleostei</taxon>
        <taxon>Neoteleostei</taxon>
        <taxon>Acanthomorphata</taxon>
        <taxon>Carangaria</taxon>
        <taxon>Carangaria incertae sedis</taxon>
        <taxon>Centropomidae</taxon>
        <taxon>Lates</taxon>
    </lineage>
</organism>
<feature type="compositionally biased region" description="Gly residues" evidence="1">
    <location>
        <begin position="35"/>
        <end position="46"/>
    </location>
</feature>
<sequence>MEREGSFRRSLHSKLKLASGSSSSLTDLSQAKTPAGGGGERGGTAGGLTEECNKDKGTQQRRAGANATWN</sequence>
<accession>A0AAD3QWY2</accession>
<evidence type="ECO:0000313" key="3">
    <source>
        <dbReference type="Proteomes" id="UP001279410"/>
    </source>
</evidence>
<comment type="caution">
    <text evidence="2">The sequence shown here is derived from an EMBL/GenBank/DDBJ whole genome shotgun (WGS) entry which is preliminary data.</text>
</comment>
<dbReference type="EMBL" id="BRZM01003530">
    <property type="protein sequence ID" value="GLD49079.1"/>
    <property type="molecule type" value="Genomic_DNA"/>
</dbReference>
<feature type="non-terminal residue" evidence="2">
    <location>
        <position position="70"/>
    </location>
</feature>
<protein>
    <submittedName>
        <fullName evidence="2">Proline-rich protein 5-like protein</fullName>
    </submittedName>
</protein>
<evidence type="ECO:0000256" key="1">
    <source>
        <dbReference type="SAM" id="MobiDB-lite"/>
    </source>
</evidence>
<gene>
    <name evidence="2" type="ORF">AKAME5_002738600</name>
</gene>
<dbReference type="AlphaFoldDB" id="A0AAD3QWY2"/>
<keyword evidence="3" id="KW-1185">Reference proteome</keyword>
<name>A0AAD3QWY2_LATJO</name>
<feature type="compositionally biased region" description="Low complexity" evidence="1">
    <location>
        <begin position="16"/>
        <end position="34"/>
    </location>
</feature>